<evidence type="ECO:0000313" key="5">
    <source>
        <dbReference type="EMBL" id="KAK9138100.1"/>
    </source>
</evidence>
<sequence length="539" mass="61818">MSEQGIKILVEKKLLPGLTKVSLPFCEHCVTSKQHRLKFNTSNSRSKAILELVHSDVWQAPVTSIGGANYFVSFIDDYSRRCWVYPIKRKADVFGIFKVFKARVELESGKKIKCLRTDNGGEYTGNEFDSFCKQEGIKRQFTTAYTPQQNGVAERMNKTLLERTRAMLSTAGLEKRFWAEAVNTACYVINRAPSTAIELRTPMEMWTGKPVDYSNLHVFGSPVYAMYNAQETTKLDPKSRKCLFLGYADGVKGYRLWDSTTHKVVVSRDVLFTEDKVQDDSISETTTVQVECESERKDSSEAVPEHEENEPGEPEVPEPRRSSRTRNAPDWHSEYIMESNVAYCLLTEEGEPSTLQEAMHGSEASQWMAAMQEEIKALHKNKTWELVPLPGGRKPIGNKWVYKIKRNSDDQVERYRARLVVKGYAQKEGIDFNEIFSPVVRLTTVRVVLAMCATFDLHLEQLDVKTAFLHGNLEEEIYMLQPEGFEEQGKENLVCRLNKSLYGLKQAPRCLYKRFDSFIMSLGYNRLNARPLRILQEIW</sequence>
<reference evidence="5 6" key="1">
    <citation type="submission" date="2024-01" db="EMBL/GenBank/DDBJ databases">
        <title>Genome assemblies of Stephania.</title>
        <authorList>
            <person name="Yang L."/>
        </authorList>
    </citation>
    <scope>NUCLEOTIDE SEQUENCE [LARGE SCALE GENOMIC DNA]</scope>
    <source>
        <strain evidence="5">QJT</strain>
        <tissue evidence="5">Leaf</tissue>
    </source>
</reference>
<dbReference type="GO" id="GO:0003676">
    <property type="term" value="F:nucleic acid binding"/>
    <property type="evidence" value="ECO:0007669"/>
    <property type="project" value="InterPro"/>
</dbReference>
<dbReference type="Gene3D" id="3.30.420.10">
    <property type="entry name" value="Ribonuclease H-like superfamily/Ribonuclease H"/>
    <property type="match status" value="1"/>
</dbReference>
<keyword evidence="6" id="KW-1185">Reference proteome</keyword>
<dbReference type="InterPro" id="IPR036397">
    <property type="entry name" value="RNaseH_sf"/>
</dbReference>
<dbReference type="PROSITE" id="PS50994">
    <property type="entry name" value="INTEGRASE"/>
    <property type="match status" value="1"/>
</dbReference>
<keyword evidence="2" id="KW-0378">Hydrolase</keyword>
<evidence type="ECO:0000256" key="1">
    <source>
        <dbReference type="ARBA" id="ARBA00022723"/>
    </source>
</evidence>
<dbReference type="SUPFAM" id="SSF56672">
    <property type="entry name" value="DNA/RNA polymerases"/>
    <property type="match status" value="1"/>
</dbReference>
<feature type="compositionally biased region" description="Acidic residues" evidence="3">
    <location>
        <begin position="307"/>
        <end position="316"/>
    </location>
</feature>
<feature type="compositionally biased region" description="Basic and acidic residues" evidence="3">
    <location>
        <begin position="317"/>
        <end position="331"/>
    </location>
</feature>
<evidence type="ECO:0000256" key="2">
    <source>
        <dbReference type="ARBA" id="ARBA00022801"/>
    </source>
</evidence>
<feature type="compositionally biased region" description="Basic and acidic residues" evidence="3">
    <location>
        <begin position="293"/>
        <end position="306"/>
    </location>
</feature>
<comment type="caution">
    <text evidence="5">The sequence shown here is derived from an EMBL/GenBank/DDBJ whole genome shotgun (WGS) entry which is preliminary data.</text>
</comment>
<dbReference type="Pfam" id="PF25597">
    <property type="entry name" value="SH3_retrovirus"/>
    <property type="match status" value="1"/>
</dbReference>
<dbReference type="InterPro" id="IPR012337">
    <property type="entry name" value="RNaseH-like_sf"/>
</dbReference>
<feature type="domain" description="Integrase catalytic" evidence="4">
    <location>
        <begin position="50"/>
        <end position="210"/>
    </location>
</feature>
<dbReference type="GO" id="GO:0015074">
    <property type="term" value="P:DNA integration"/>
    <property type="evidence" value="ECO:0007669"/>
    <property type="project" value="InterPro"/>
</dbReference>
<dbReference type="InterPro" id="IPR039537">
    <property type="entry name" value="Retrotran_Ty1/copia-like"/>
</dbReference>
<organism evidence="5 6">
    <name type="scientific">Stephania japonica</name>
    <dbReference type="NCBI Taxonomy" id="461633"/>
    <lineage>
        <taxon>Eukaryota</taxon>
        <taxon>Viridiplantae</taxon>
        <taxon>Streptophyta</taxon>
        <taxon>Embryophyta</taxon>
        <taxon>Tracheophyta</taxon>
        <taxon>Spermatophyta</taxon>
        <taxon>Magnoliopsida</taxon>
        <taxon>Ranunculales</taxon>
        <taxon>Menispermaceae</taxon>
        <taxon>Menispermoideae</taxon>
        <taxon>Cissampelideae</taxon>
        <taxon>Stephania</taxon>
    </lineage>
</organism>
<gene>
    <name evidence="5" type="ORF">Sjap_008694</name>
</gene>
<dbReference type="GO" id="GO:0016787">
    <property type="term" value="F:hydrolase activity"/>
    <property type="evidence" value="ECO:0007669"/>
    <property type="project" value="UniProtKB-KW"/>
</dbReference>
<dbReference type="PANTHER" id="PTHR42648:SF28">
    <property type="entry name" value="TRANSPOSON-ENCODED PROTEIN WITH RIBONUCLEASE H-LIKE AND RETROVIRUS ZINC FINGER-LIKE DOMAINS"/>
    <property type="match status" value="1"/>
</dbReference>
<dbReference type="InterPro" id="IPR057670">
    <property type="entry name" value="SH3_retrovirus"/>
</dbReference>
<proteinExistence type="predicted"/>
<dbReference type="GO" id="GO:0046872">
    <property type="term" value="F:metal ion binding"/>
    <property type="evidence" value="ECO:0007669"/>
    <property type="project" value="UniProtKB-KW"/>
</dbReference>
<evidence type="ECO:0000256" key="3">
    <source>
        <dbReference type="SAM" id="MobiDB-lite"/>
    </source>
</evidence>
<evidence type="ECO:0000313" key="6">
    <source>
        <dbReference type="Proteomes" id="UP001417504"/>
    </source>
</evidence>
<dbReference type="SUPFAM" id="SSF53098">
    <property type="entry name" value="Ribonuclease H-like"/>
    <property type="match status" value="1"/>
</dbReference>
<accession>A0AAP0PEV7</accession>
<feature type="region of interest" description="Disordered" evidence="3">
    <location>
        <begin position="279"/>
        <end position="331"/>
    </location>
</feature>
<name>A0AAP0PEV7_9MAGN</name>
<dbReference type="Pfam" id="PF00665">
    <property type="entry name" value="rve"/>
    <property type="match status" value="1"/>
</dbReference>
<dbReference type="AlphaFoldDB" id="A0AAP0PEV7"/>
<dbReference type="InterPro" id="IPR001584">
    <property type="entry name" value="Integrase_cat-core"/>
</dbReference>
<dbReference type="Proteomes" id="UP001417504">
    <property type="component" value="Unassembled WGS sequence"/>
</dbReference>
<dbReference type="InterPro" id="IPR043502">
    <property type="entry name" value="DNA/RNA_pol_sf"/>
</dbReference>
<dbReference type="EMBL" id="JBBNAE010000003">
    <property type="protein sequence ID" value="KAK9138100.1"/>
    <property type="molecule type" value="Genomic_DNA"/>
</dbReference>
<evidence type="ECO:0000259" key="4">
    <source>
        <dbReference type="PROSITE" id="PS50994"/>
    </source>
</evidence>
<dbReference type="InterPro" id="IPR013103">
    <property type="entry name" value="RVT_2"/>
</dbReference>
<dbReference type="Pfam" id="PF07727">
    <property type="entry name" value="RVT_2"/>
    <property type="match status" value="1"/>
</dbReference>
<keyword evidence="1" id="KW-0479">Metal-binding</keyword>
<dbReference type="PANTHER" id="PTHR42648">
    <property type="entry name" value="TRANSPOSASE, PUTATIVE-RELATED"/>
    <property type="match status" value="1"/>
</dbReference>
<protein>
    <recommendedName>
        <fullName evidence="4">Integrase catalytic domain-containing protein</fullName>
    </recommendedName>
</protein>